<keyword evidence="2" id="KW-0472">Membrane</keyword>
<keyword evidence="2" id="KW-0812">Transmembrane</keyword>
<keyword evidence="4" id="KW-1185">Reference proteome</keyword>
<reference evidence="3 4" key="1">
    <citation type="submission" date="2024-04" db="EMBL/GenBank/DDBJ databases">
        <title>Phyllosticta paracitricarpa is synonymous to the EU quarantine fungus P. citricarpa based on phylogenomic analyses.</title>
        <authorList>
            <consortium name="Lawrence Berkeley National Laboratory"/>
            <person name="Van Ingen-Buijs V.A."/>
            <person name="Van Westerhoven A.C."/>
            <person name="Haridas S."/>
            <person name="Skiadas P."/>
            <person name="Martin F."/>
            <person name="Groenewald J.Z."/>
            <person name="Crous P.W."/>
            <person name="Seidl M.F."/>
        </authorList>
    </citation>
    <scope>NUCLEOTIDE SEQUENCE [LARGE SCALE GENOMIC DNA]</scope>
    <source>
        <strain evidence="3 4">CBS 122670</strain>
    </source>
</reference>
<feature type="compositionally biased region" description="Polar residues" evidence="1">
    <location>
        <begin position="327"/>
        <end position="349"/>
    </location>
</feature>
<evidence type="ECO:0000256" key="2">
    <source>
        <dbReference type="SAM" id="Phobius"/>
    </source>
</evidence>
<keyword evidence="2" id="KW-1133">Transmembrane helix</keyword>
<feature type="compositionally biased region" description="Polar residues" evidence="1">
    <location>
        <begin position="293"/>
        <end position="305"/>
    </location>
</feature>
<gene>
    <name evidence="3" type="ORF">IWX46DRAFT_36881</name>
</gene>
<organism evidence="3 4">
    <name type="scientific">Phyllosticta citricarpa</name>
    <dbReference type="NCBI Taxonomy" id="55181"/>
    <lineage>
        <taxon>Eukaryota</taxon>
        <taxon>Fungi</taxon>
        <taxon>Dikarya</taxon>
        <taxon>Ascomycota</taxon>
        <taxon>Pezizomycotina</taxon>
        <taxon>Dothideomycetes</taxon>
        <taxon>Dothideomycetes incertae sedis</taxon>
        <taxon>Botryosphaeriales</taxon>
        <taxon>Phyllostictaceae</taxon>
        <taxon>Phyllosticta</taxon>
    </lineage>
</organism>
<feature type="transmembrane region" description="Helical" evidence="2">
    <location>
        <begin position="12"/>
        <end position="31"/>
    </location>
</feature>
<feature type="region of interest" description="Disordered" evidence="1">
    <location>
        <begin position="327"/>
        <end position="388"/>
    </location>
</feature>
<evidence type="ECO:0000313" key="4">
    <source>
        <dbReference type="Proteomes" id="UP001365128"/>
    </source>
</evidence>
<evidence type="ECO:0000313" key="3">
    <source>
        <dbReference type="EMBL" id="KAK7548681.1"/>
    </source>
</evidence>
<accession>A0ABR1MIB6</accession>
<proteinExistence type="predicted"/>
<name>A0ABR1MIB6_9PEZI</name>
<feature type="compositionally biased region" description="Low complexity" evidence="1">
    <location>
        <begin position="369"/>
        <end position="380"/>
    </location>
</feature>
<feature type="region of interest" description="Disordered" evidence="1">
    <location>
        <begin position="243"/>
        <end position="305"/>
    </location>
</feature>
<feature type="compositionally biased region" description="Low complexity" evidence="1">
    <location>
        <begin position="248"/>
        <end position="262"/>
    </location>
</feature>
<comment type="caution">
    <text evidence="3">The sequence shown here is derived from an EMBL/GenBank/DDBJ whole genome shotgun (WGS) entry which is preliminary data.</text>
</comment>
<dbReference type="Proteomes" id="UP001365128">
    <property type="component" value="Unassembled WGS sequence"/>
</dbReference>
<evidence type="ECO:0000256" key="1">
    <source>
        <dbReference type="SAM" id="MobiDB-lite"/>
    </source>
</evidence>
<sequence length="388" mass="41329">MTAPAVKGKPHLATCAIIAVSVAVAAGIAIYQSPQVQRWLDERRRKIAFALHKLGDEINPPARQYRAPGETEEQWTKRQDTIRQRRNELIKRAREEGVAVDLDELAKISETYDEKRPDTRGSTFDDLVHKDGTLRESGSATVNEKAMTTATDNAASENLRLRGQGARGFISGASYAQPFGDEEASILFDRDLIGVEENSVDGDDNEEAVTPHDFIMDSRETTATVEAQPASSLPQLIDVSEPVHAEGSETTGEATTESYYSSASHAAGPTIQESPALSVIDGSDFDDDHMAHSTGTLTPTEDNFSTDASLVGRGADDIAVLSSLHNGSTGTAEANSNPFSSQAELSETGFSDARSEASYSDLGGAATPSSWSDVGSDVGSEYGSHAGN</sequence>
<protein>
    <submittedName>
        <fullName evidence="3">Uncharacterized protein</fullName>
    </submittedName>
</protein>
<dbReference type="EMBL" id="JBBPDW010000010">
    <property type="protein sequence ID" value="KAK7548681.1"/>
    <property type="molecule type" value="Genomic_DNA"/>
</dbReference>